<gene>
    <name evidence="1" type="ORF">LfDm3_0860</name>
</gene>
<comment type="caution">
    <text evidence="1">The sequence shown here is derived from an EMBL/GenBank/DDBJ whole genome shotgun (WGS) entry which is preliminary data.</text>
</comment>
<dbReference type="GeneID" id="74913526"/>
<evidence type="ECO:0000313" key="1">
    <source>
        <dbReference type="EMBL" id="KID41618.1"/>
    </source>
</evidence>
<keyword evidence="2" id="KW-1185">Reference proteome</keyword>
<dbReference type="OrthoDB" id="9810101at2"/>
<evidence type="ECO:0008006" key="3">
    <source>
        <dbReference type="Google" id="ProtNLM"/>
    </source>
</evidence>
<protein>
    <recommendedName>
        <fullName evidence="3">Cof-type HAD-IIB family hydrolase</fullName>
    </recommendedName>
</protein>
<dbReference type="PROSITE" id="PS01229">
    <property type="entry name" value="COF_2"/>
    <property type="match status" value="1"/>
</dbReference>
<dbReference type="GO" id="GO:0005829">
    <property type="term" value="C:cytosol"/>
    <property type="evidence" value="ECO:0007669"/>
    <property type="project" value="TreeGrafter"/>
</dbReference>
<reference evidence="1 2" key="1">
    <citation type="submission" date="2014-06" db="EMBL/GenBank/DDBJ databases">
        <title>Functional and comparative genomic analyses of the Drosophila gut microbiota identify candidate symbiosis factors.</title>
        <authorList>
            <person name="Newell P.D."/>
            <person name="Chaston J.M."/>
            <person name="Douglas A.E."/>
        </authorList>
    </citation>
    <scope>NUCLEOTIDE SEQUENCE [LARGE SCALE GENOMIC DNA]</scope>
    <source>
        <strain evidence="1 2">DmCS_002</strain>
    </source>
</reference>
<proteinExistence type="predicted"/>
<dbReference type="InterPro" id="IPR006379">
    <property type="entry name" value="HAD-SF_hydro_IIB"/>
</dbReference>
<dbReference type="Gene3D" id="3.30.1240.10">
    <property type="match status" value="1"/>
</dbReference>
<sequence length="257" mass="28780">MYKYLVFFDLDRTLFDENSKVNDEVANAMEEIRKHGGLPVISTGRNIFEIKDTLEKTKIDSVVAANGDFGMLRGKEVFSNTIDPKIIDQLYDFVEQHGNTLVLLNQKRGAITNHDELAIKAFKHVHAPLPKIVTKTYWHENPINMMVVTNTDLDTEYEDAFGDVLTFYRNSPYSIDVVVHGVSKATGIKQLIDTAGLKGIPTYAFGDGNNDIPMLDYVDHPVVMGNGLSNVKPHGEFITTKNTDHGIVNGLKHFNLI</sequence>
<dbReference type="EMBL" id="JOJZ01000019">
    <property type="protein sequence ID" value="KID41618.1"/>
    <property type="molecule type" value="Genomic_DNA"/>
</dbReference>
<organism evidence="1 2">
    <name type="scientific">Fructilactobacillus fructivorans</name>
    <dbReference type="NCBI Taxonomy" id="1614"/>
    <lineage>
        <taxon>Bacteria</taxon>
        <taxon>Bacillati</taxon>
        <taxon>Bacillota</taxon>
        <taxon>Bacilli</taxon>
        <taxon>Lactobacillales</taxon>
        <taxon>Lactobacillaceae</taxon>
        <taxon>Fructilactobacillus</taxon>
    </lineage>
</organism>
<dbReference type="Pfam" id="PF08282">
    <property type="entry name" value="Hydrolase_3"/>
    <property type="match status" value="1"/>
</dbReference>
<dbReference type="GO" id="GO:0016791">
    <property type="term" value="F:phosphatase activity"/>
    <property type="evidence" value="ECO:0007669"/>
    <property type="project" value="UniProtKB-ARBA"/>
</dbReference>
<dbReference type="NCBIfam" id="TIGR00099">
    <property type="entry name" value="Cof-subfamily"/>
    <property type="match status" value="1"/>
</dbReference>
<dbReference type="RefSeq" id="WP_039144390.1">
    <property type="nucleotide sequence ID" value="NZ_JOJZ01000019.1"/>
</dbReference>
<dbReference type="NCBIfam" id="TIGR01484">
    <property type="entry name" value="HAD-SF-IIB"/>
    <property type="match status" value="1"/>
</dbReference>
<evidence type="ECO:0000313" key="2">
    <source>
        <dbReference type="Proteomes" id="UP000031397"/>
    </source>
</evidence>
<name>A0A0C1Q1B5_9LACO</name>
<accession>A0A0C1Q1B5</accession>
<dbReference type="PATRIC" id="fig|1614.7.peg.816"/>
<dbReference type="SFLD" id="SFLDS00003">
    <property type="entry name" value="Haloacid_Dehalogenase"/>
    <property type="match status" value="1"/>
</dbReference>
<dbReference type="Gene3D" id="3.40.50.1000">
    <property type="entry name" value="HAD superfamily/HAD-like"/>
    <property type="match status" value="1"/>
</dbReference>
<dbReference type="PANTHER" id="PTHR10000:SF25">
    <property type="entry name" value="PHOSPHATASE YKRA-RELATED"/>
    <property type="match status" value="1"/>
</dbReference>
<dbReference type="InterPro" id="IPR000150">
    <property type="entry name" value="Cof"/>
</dbReference>
<dbReference type="AlphaFoldDB" id="A0A0C1Q1B5"/>
<dbReference type="PANTHER" id="PTHR10000">
    <property type="entry name" value="PHOSPHOSERINE PHOSPHATASE"/>
    <property type="match status" value="1"/>
</dbReference>
<dbReference type="GO" id="GO:0000287">
    <property type="term" value="F:magnesium ion binding"/>
    <property type="evidence" value="ECO:0007669"/>
    <property type="project" value="TreeGrafter"/>
</dbReference>
<dbReference type="SFLD" id="SFLDG01140">
    <property type="entry name" value="C2.B:_Phosphomannomutase_and_P"/>
    <property type="match status" value="1"/>
</dbReference>
<dbReference type="Proteomes" id="UP000031397">
    <property type="component" value="Unassembled WGS sequence"/>
</dbReference>
<dbReference type="InterPro" id="IPR036412">
    <property type="entry name" value="HAD-like_sf"/>
</dbReference>
<dbReference type="SUPFAM" id="SSF56784">
    <property type="entry name" value="HAD-like"/>
    <property type="match status" value="1"/>
</dbReference>
<dbReference type="InterPro" id="IPR023214">
    <property type="entry name" value="HAD_sf"/>
</dbReference>